<dbReference type="InterPro" id="IPR036163">
    <property type="entry name" value="HMA_dom_sf"/>
</dbReference>
<dbReference type="PATRIC" id="fig|1618489.3.peg.123"/>
<dbReference type="GO" id="GO:0055070">
    <property type="term" value="P:copper ion homeostasis"/>
    <property type="evidence" value="ECO:0007669"/>
    <property type="project" value="TreeGrafter"/>
</dbReference>
<dbReference type="Gene3D" id="3.40.50.1000">
    <property type="entry name" value="HAD superfamily/HAD-like"/>
    <property type="match status" value="1"/>
</dbReference>
<dbReference type="SUPFAM" id="SSF56784">
    <property type="entry name" value="HAD-like"/>
    <property type="match status" value="1"/>
</dbReference>
<dbReference type="SUPFAM" id="SSF81665">
    <property type="entry name" value="Calcium ATPase, transmembrane domain M"/>
    <property type="match status" value="1"/>
</dbReference>
<keyword evidence="4 10" id="KW-0479">Metal-binding</keyword>
<dbReference type="SFLD" id="SFLDS00003">
    <property type="entry name" value="Haloacid_Dehalogenase"/>
    <property type="match status" value="1"/>
</dbReference>
<dbReference type="PROSITE" id="PS00154">
    <property type="entry name" value="ATPASE_E1_E2"/>
    <property type="match status" value="1"/>
</dbReference>
<dbReference type="InterPro" id="IPR023298">
    <property type="entry name" value="ATPase_P-typ_TM_dom_sf"/>
</dbReference>
<proteinExistence type="inferred from homology"/>
<dbReference type="GO" id="GO:0043682">
    <property type="term" value="F:P-type divalent copper transporter activity"/>
    <property type="evidence" value="ECO:0007669"/>
    <property type="project" value="TreeGrafter"/>
</dbReference>
<dbReference type="GO" id="GO:0005524">
    <property type="term" value="F:ATP binding"/>
    <property type="evidence" value="ECO:0007669"/>
    <property type="project" value="UniProtKB-UniRule"/>
</dbReference>
<feature type="domain" description="HMA" evidence="11">
    <location>
        <begin position="22"/>
        <end position="88"/>
    </location>
</feature>
<dbReference type="FunFam" id="2.70.150.10:FF:000002">
    <property type="entry name" value="Copper-transporting ATPase 1, putative"/>
    <property type="match status" value="1"/>
</dbReference>
<dbReference type="InterPro" id="IPR023299">
    <property type="entry name" value="ATPase_P-typ_cyto_dom_N"/>
</dbReference>
<organism evidence="12 13">
    <name type="scientific">Candidatus Shapirobacteria bacterium GW2011_GWE1_38_92</name>
    <dbReference type="NCBI Taxonomy" id="1618489"/>
    <lineage>
        <taxon>Bacteria</taxon>
        <taxon>Candidatus Shapironibacteriota</taxon>
    </lineage>
</organism>
<evidence type="ECO:0000256" key="2">
    <source>
        <dbReference type="ARBA" id="ARBA00006024"/>
    </source>
</evidence>
<dbReference type="AlphaFoldDB" id="A0A0G0LMQ2"/>
<dbReference type="CDD" id="cd00371">
    <property type="entry name" value="HMA"/>
    <property type="match status" value="1"/>
</dbReference>
<dbReference type="FunFam" id="3.30.70.100:FF:000005">
    <property type="entry name" value="Copper-exporting P-type ATPase A"/>
    <property type="match status" value="1"/>
</dbReference>
<dbReference type="Proteomes" id="UP000033841">
    <property type="component" value="Unassembled WGS sequence"/>
</dbReference>
<dbReference type="PROSITE" id="PS50846">
    <property type="entry name" value="HMA_2"/>
    <property type="match status" value="1"/>
</dbReference>
<dbReference type="PROSITE" id="PS01047">
    <property type="entry name" value="HMA_1"/>
    <property type="match status" value="1"/>
</dbReference>
<dbReference type="SFLD" id="SFLDF00027">
    <property type="entry name" value="p-type_atpase"/>
    <property type="match status" value="1"/>
</dbReference>
<dbReference type="NCBIfam" id="TIGR01494">
    <property type="entry name" value="ATPase_P-type"/>
    <property type="match status" value="1"/>
</dbReference>
<dbReference type="Gene3D" id="2.70.150.10">
    <property type="entry name" value="Calcium-transporting ATPase, cytoplasmic transduction domain A"/>
    <property type="match status" value="1"/>
</dbReference>
<dbReference type="PRINTS" id="PR00943">
    <property type="entry name" value="CUATPASE"/>
</dbReference>
<accession>A0A0G0LMQ2</accession>
<feature type="transmembrane region" description="Helical" evidence="10">
    <location>
        <begin position="398"/>
        <end position="423"/>
    </location>
</feature>
<feature type="transmembrane region" description="Helical" evidence="10">
    <location>
        <begin position="716"/>
        <end position="735"/>
    </location>
</feature>
<feature type="transmembrane region" description="Helical" evidence="10">
    <location>
        <begin position="214"/>
        <end position="235"/>
    </location>
</feature>
<dbReference type="PANTHER" id="PTHR43520">
    <property type="entry name" value="ATP7, ISOFORM B"/>
    <property type="match status" value="1"/>
</dbReference>
<evidence type="ECO:0000256" key="7">
    <source>
        <dbReference type="ARBA" id="ARBA00022967"/>
    </source>
</evidence>
<evidence type="ECO:0000313" key="12">
    <source>
        <dbReference type="EMBL" id="KKQ92327.1"/>
    </source>
</evidence>
<dbReference type="Gene3D" id="3.30.70.100">
    <property type="match status" value="1"/>
</dbReference>
<dbReference type="InterPro" id="IPR027256">
    <property type="entry name" value="P-typ_ATPase_IB"/>
</dbReference>
<keyword evidence="6 10" id="KW-0067">ATP-binding</keyword>
<evidence type="ECO:0000313" key="13">
    <source>
        <dbReference type="Proteomes" id="UP000033841"/>
    </source>
</evidence>
<comment type="similarity">
    <text evidence="2 10">Belongs to the cation transport ATPase (P-type) (TC 3.A.3) family. Type IB subfamily.</text>
</comment>
<dbReference type="NCBIfam" id="TIGR01525">
    <property type="entry name" value="ATPase-IB_hvy"/>
    <property type="match status" value="1"/>
</dbReference>
<protein>
    <submittedName>
        <fullName evidence="12">Copper-translocating P-type ATPase</fullName>
    </submittedName>
</protein>
<dbReference type="InterPro" id="IPR018303">
    <property type="entry name" value="ATPase_P-typ_P_site"/>
</dbReference>
<dbReference type="SUPFAM" id="SSF81653">
    <property type="entry name" value="Calcium ATPase, transduction domain A"/>
    <property type="match status" value="1"/>
</dbReference>
<dbReference type="SFLD" id="SFLDG00002">
    <property type="entry name" value="C1.7:_P-type_atpase_like"/>
    <property type="match status" value="1"/>
</dbReference>
<name>A0A0G0LMQ2_9BACT</name>
<dbReference type="InterPro" id="IPR023214">
    <property type="entry name" value="HAD_sf"/>
</dbReference>
<evidence type="ECO:0000256" key="6">
    <source>
        <dbReference type="ARBA" id="ARBA00022840"/>
    </source>
</evidence>
<evidence type="ECO:0000259" key="11">
    <source>
        <dbReference type="PROSITE" id="PS50846"/>
    </source>
</evidence>
<keyword evidence="3 10" id="KW-0812">Transmembrane</keyword>
<feature type="transmembrane region" description="Helical" evidence="10">
    <location>
        <begin position="111"/>
        <end position="130"/>
    </location>
</feature>
<feature type="transmembrane region" description="Helical" evidence="10">
    <location>
        <begin position="747"/>
        <end position="767"/>
    </location>
</feature>
<dbReference type="GO" id="GO:0005507">
    <property type="term" value="F:copper ion binding"/>
    <property type="evidence" value="ECO:0007669"/>
    <property type="project" value="TreeGrafter"/>
</dbReference>
<dbReference type="SUPFAM" id="SSF55008">
    <property type="entry name" value="HMA, heavy metal-associated domain"/>
    <property type="match status" value="1"/>
</dbReference>
<keyword evidence="5 10" id="KW-0547">Nucleotide-binding</keyword>
<dbReference type="InterPro" id="IPR044492">
    <property type="entry name" value="P_typ_ATPase_HD_dom"/>
</dbReference>
<dbReference type="NCBIfam" id="TIGR01511">
    <property type="entry name" value="ATPase-IB1_Cu"/>
    <property type="match status" value="1"/>
</dbReference>
<evidence type="ECO:0000256" key="10">
    <source>
        <dbReference type="RuleBase" id="RU362081"/>
    </source>
</evidence>
<dbReference type="Pfam" id="PF00702">
    <property type="entry name" value="Hydrolase"/>
    <property type="match status" value="1"/>
</dbReference>
<feature type="transmembrane region" description="Helical" evidence="10">
    <location>
        <begin position="372"/>
        <end position="392"/>
    </location>
</feature>
<evidence type="ECO:0000256" key="3">
    <source>
        <dbReference type="ARBA" id="ARBA00022692"/>
    </source>
</evidence>
<dbReference type="CDD" id="cd02094">
    <property type="entry name" value="P-type_ATPase_Cu-like"/>
    <property type="match status" value="1"/>
</dbReference>
<evidence type="ECO:0000256" key="4">
    <source>
        <dbReference type="ARBA" id="ARBA00022723"/>
    </source>
</evidence>
<keyword evidence="8 10" id="KW-1133">Transmembrane helix</keyword>
<comment type="caution">
    <text evidence="12">The sequence shown here is derived from an EMBL/GenBank/DDBJ whole genome shotgun (WGS) entry which is preliminary data.</text>
</comment>
<dbReference type="GO" id="GO:0016887">
    <property type="term" value="F:ATP hydrolysis activity"/>
    <property type="evidence" value="ECO:0007669"/>
    <property type="project" value="InterPro"/>
</dbReference>
<dbReference type="PANTHER" id="PTHR43520:SF8">
    <property type="entry name" value="P-TYPE CU(+) TRANSPORTER"/>
    <property type="match status" value="1"/>
</dbReference>
<dbReference type="PRINTS" id="PR00119">
    <property type="entry name" value="CATATPASE"/>
</dbReference>
<dbReference type="GO" id="GO:0005886">
    <property type="term" value="C:plasma membrane"/>
    <property type="evidence" value="ECO:0007669"/>
    <property type="project" value="UniProtKB-SubCell"/>
</dbReference>
<dbReference type="InterPro" id="IPR017969">
    <property type="entry name" value="Heavy-metal-associated_CS"/>
</dbReference>
<reference evidence="12 13" key="1">
    <citation type="journal article" date="2015" name="Nature">
        <title>rRNA introns, odd ribosomes, and small enigmatic genomes across a large radiation of phyla.</title>
        <authorList>
            <person name="Brown C.T."/>
            <person name="Hug L.A."/>
            <person name="Thomas B.C."/>
            <person name="Sharon I."/>
            <person name="Castelle C.J."/>
            <person name="Singh A."/>
            <person name="Wilkins M.J."/>
            <person name="Williams K.H."/>
            <person name="Banfield J.F."/>
        </authorList>
    </citation>
    <scope>NUCLEOTIDE SEQUENCE [LARGE SCALE GENOMIC DNA]</scope>
</reference>
<dbReference type="InterPro" id="IPR001757">
    <property type="entry name" value="P_typ_ATPase"/>
</dbReference>
<feature type="transmembrane region" description="Helical" evidence="10">
    <location>
        <begin position="779"/>
        <end position="797"/>
    </location>
</feature>
<dbReference type="Pfam" id="PF00403">
    <property type="entry name" value="HMA"/>
    <property type="match status" value="1"/>
</dbReference>
<keyword evidence="9 10" id="KW-0472">Membrane</keyword>
<dbReference type="PROSITE" id="PS01229">
    <property type="entry name" value="COF_2"/>
    <property type="match status" value="1"/>
</dbReference>
<dbReference type="InterPro" id="IPR006121">
    <property type="entry name" value="HMA_dom"/>
</dbReference>
<dbReference type="InterPro" id="IPR008250">
    <property type="entry name" value="ATPase_P-typ_transduc_dom_A_sf"/>
</dbReference>
<sequence>MLNQLKIPVIPPKMSDNTANQQAVNLDIGGMHCASCAILIQKSVQKIPGIKQVSVNYATQKARVLIDSNQVDTQKIISAVESVGYQASLPDGSANLIQKHQAEISLWRTKFFIGALLSFPLLIFMIFDFLPSSDLKMQIMPYVGVISLIVSTPVVFFIGKSFFAGFISALKVRTFSMDSLIAIGTATAYLYSLYEYSVYVFQNQTFLGPEGKMIPNLYFETAAFLVTFVILGKWLEARAKGQTSQALEKLTNLAPDTALLLINGKPQETPIAQIKIGGSLLVRPGQRIPLDGIITSGYSAVDESILTGESLPVEKQIGSKVYTASINKTGSFEFKVTALGADTTLSQIIKLIEDAQSSKAPIQGFADKISSVFVPAVIIIALLTFLVWFFLLGATLEFSLLAFVSVIVIACPCALGLATPTAIMVGTGKGARYGVLIKGGQPLEMAQKINTIVFDKTGTLTQGKPVVTDLISYSKQSDKTIASILYTIENKSEHPLASAIVEYCKQVIPNSSQNLSVSNFSSVPGRGVSATINNKNYFIGSPSASHPEFISGPISKTIKKLETQGKTVMLLSSSKKILALVAVADQLKPNSASVIRQLQRQNFQVYLITGDNQRTATSIGATLGISPDHIFAQVLPGDKAAKIKNLQSRGLTVAMVGDGINDAPALAQADLGISLASGADVALESGEIILMSNDITGVLTAIELSRQTVSKIRQNLFFALFYNILGIPIAARLFYSFGLVLRPEFAGLAMALSSVSVVTNSLTLKFFRPQTTNWPSLFAPYLMAIFFFSIFVIFIRFSV</sequence>
<feature type="transmembrane region" description="Helical" evidence="10">
    <location>
        <begin position="175"/>
        <end position="194"/>
    </location>
</feature>
<dbReference type="InterPro" id="IPR059000">
    <property type="entry name" value="ATPase_P-type_domA"/>
</dbReference>
<dbReference type="Pfam" id="PF00122">
    <property type="entry name" value="E1-E2_ATPase"/>
    <property type="match status" value="1"/>
</dbReference>
<dbReference type="Gene3D" id="3.40.1110.10">
    <property type="entry name" value="Calcium-transporting ATPase, cytoplasmic domain N"/>
    <property type="match status" value="1"/>
</dbReference>
<dbReference type="GO" id="GO:0012505">
    <property type="term" value="C:endomembrane system"/>
    <property type="evidence" value="ECO:0007669"/>
    <property type="project" value="UniProtKB-SubCell"/>
</dbReference>
<evidence type="ECO:0000256" key="9">
    <source>
        <dbReference type="ARBA" id="ARBA00023136"/>
    </source>
</evidence>
<keyword evidence="7" id="KW-1278">Translocase</keyword>
<evidence type="ECO:0000256" key="5">
    <source>
        <dbReference type="ARBA" id="ARBA00022741"/>
    </source>
</evidence>
<evidence type="ECO:0000256" key="8">
    <source>
        <dbReference type="ARBA" id="ARBA00022989"/>
    </source>
</evidence>
<dbReference type="EMBL" id="LBVR01000005">
    <property type="protein sequence ID" value="KKQ92327.1"/>
    <property type="molecule type" value="Genomic_DNA"/>
</dbReference>
<keyword evidence="10" id="KW-1003">Cell membrane</keyword>
<dbReference type="InterPro" id="IPR036412">
    <property type="entry name" value="HAD-like_sf"/>
</dbReference>
<comment type="subcellular location">
    <subcellularLocation>
        <location evidence="10">Cell membrane</location>
    </subcellularLocation>
    <subcellularLocation>
        <location evidence="1">Endomembrane system</location>
        <topology evidence="1">Multi-pass membrane protein</topology>
    </subcellularLocation>
</comment>
<evidence type="ECO:0000256" key="1">
    <source>
        <dbReference type="ARBA" id="ARBA00004127"/>
    </source>
</evidence>
<gene>
    <name evidence="12" type="ORF">UT14_C0005G0024</name>
</gene>
<feature type="transmembrane region" description="Helical" evidence="10">
    <location>
        <begin position="142"/>
        <end position="163"/>
    </location>
</feature>